<dbReference type="Pfam" id="PF26366">
    <property type="entry name" value="DUF8094"/>
    <property type="match status" value="1"/>
</dbReference>
<organism evidence="2 3">
    <name type="scientific">Streptomyces chattanoogensis</name>
    <dbReference type="NCBI Taxonomy" id="66876"/>
    <lineage>
        <taxon>Bacteria</taxon>
        <taxon>Bacillati</taxon>
        <taxon>Actinomycetota</taxon>
        <taxon>Actinomycetes</taxon>
        <taxon>Kitasatosporales</taxon>
        <taxon>Streptomycetaceae</taxon>
        <taxon>Streptomyces</taxon>
    </lineage>
</organism>
<gene>
    <name evidence="2" type="ORF">ADL29_19305</name>
</gene>
<name>A0A0N0GZ63_9ACTN</name>
<dbReference type="Proteomes" id="UP000037982">
    <property type="component" value="Unassembled WGS sequence"/>
</dbReference>
<dbReference type="PATRIC" id="fig|66876.3.peg.4247"/>
<comment type="caution">
    <text evidence="2">The sequence shown here is derived from an EMBL/GenBank/DDBJ whole genome shotgun (WGS) entry which is preliminary data.</text>
</comment>
<keyword evidence="3" id="KW-1185">Reference proteome</keyword>
<dbReference type="AlphaFoldDB" id="A0A0N0GZ63"/>
<feature type="domain" description="DUF8094" evidence="1">
    <location>
        <begin position="10"/>
        <end position="284"/>
    </location>
</feature>
<protein>
    <recommendedName>
        <fullName evidence="1">DUF8094 domain-containing protein</fullName>
    </recommendedName>
</protein>
<dbReference type="InterPro" id="IPR058407">
    <property type="entry name" value="DUF8094"/>
</dbReference>
<accession>A0A0N0GZ63</accession>
<reference evidence="3" key="1">
    <citation type="submission" date="2015-07" db="EMBL/GenBank/DDBJ databases">
        <authorList>
            <person name="Ju K.-S."/>
            <person name="Doroghazi J.R."/>
            <person name="Metcalf W.W."/>
        </authorList>
    </citation>
    <scope>NUCLEOTIDE SEQUENCE [LARGE SCALE GENOMIC DNA]</scope>
    <source>
        <strain evidence="3">NRRL ISP-5002</strain>
    </source>
</reference>
<evidence type="ECO:0000313" key="3">
    <source>
        <dbReference type="Proteomes" id="UP000037982"/>
    </source>
</evidence>
<dbReference type="RefSeq" id="WP_053924888.1">
    <property type="nucleotide sequence ID" value="NZ_LGKG01000139.1"/>
</dbReference>
<evidence type="ECO:0000259" key="1">
    <source>
        <dbReference type="Pfam" id="PF26366"/>
    </source>
</evidence>
<proteinExistence type="predicted"/>
<evidence type="ECO:0000313" key="2">
    <source>
        <dbReference type="EMBL" id="KPC62472.1"/>
    </source>
</evidence>
<dbReference type="EMBL" id="LGKG01000139">
    <property type="protein sequence ID" value="KPC62472.1"/>
    <property type="molecule type" value="Genomic_DNA"/>
</dbReference>
<sequence length="303" mass="33063">MTVHGEREKLPAVTKADAGKALQHFLGGFNELRRTLDPKLNPSYEAGPMLVLDQAKVKAAHGEQPQGSPNYKPVTFKDANFTIPKQTGWPRSFLADVVTNIRSKNGDFIRWYLVFGRDGIDAPWRVTYQATFANNQAPELEIKDGFAESVPVGGGSGLTVDPGKLSKTYADYLGSGKGDVFAPGPDTDRWRAQRLRDANGAGTRIQYEDSAAAFPPVALRTKDGGALVFFATYYHQQKTVAPGMIITVPKELRGIVQGPMKKQTTQMEISNISSQAVKVPAKSAGGKIDFLYRVFAQTSLRAK</sequence>